<dbReference type="InterPro" id="IPR016211">
    <property type="entry name" value="Glu/Phe/Leu/Val/Trp_DH_bac/arc"/>
</dbReference>
<evidence type="ECO:0000256" key="6">
    <source>
        <dbReference type="ARBA" id="ARBA00017332"/>
    </source>
</evidence>
<evidence type="ECO:0000313" key="16">
    <source>
        <dbReference type="EMBL" id="AEM80312.1"/>
    </source>
</evidence>
<reference evidence="16" key="1">
    <citation type="submission" date="2011-08" db="EMBL/GenBank/DDBJ databases">
        <title>Complete sequence of chromosome of Streptomyces violaceusniger Tu 4113.</title>
        <authorList>
            <consortium name="US DOE Joint Genome Institute"/>
            <person name="Lucas S."/>
            <person name="Han J."/>
            <person name="Lapidus A."/>
            <person name="Cheng J.-F."/>
            <person name="Goodwin L."/>
            <person name="Pitluck S."/>
            <person name="Peters L."/>
            <person name="Ivanova N."/>
            <person name="Daligault H."/>
            <person name="Detter J.C."/>
            <person name="Han C."/>
            <person name="Tapia R."/>
            <person name="Land M."/>
            <person name="Hauser L."/>
            <person name="Kyrpides N."/>
            <person name="Ivanova N."/>
            <person name="Pagani I."/>
            <person name="Hagen A."/>
            <person name="Katz L."/>
            <person name="Fiedler H.-P."/>
            <person name="Keasling J."/>
            <person name="Fortman J."/>
            <person name="Woyke T."/>
        </authorList>
    </citation>
    <scope>NUCLEOTIDE SEQUENCE [LARGE SCALE GENOMIC DNA]</scope>
    <source>
        <strain evidence="16">Tu 4113</strain>
    </source>
</reference>
<evidence type="ECO:0000256" key="2">
    <source>
        <dbReference type="ARBA" id="ARBA00005109"/>
    </source>
</evidence>
<dbReference type="InterPro" id="IPR033524">
    <property type="entry name" value="Glu/Leu/Phe/Val_DH_AS"/>
</dbReference>
<evidence type="ECO:0000259" key="15">
    <source>
        <dbReference type="SMART" id="SM00839"/>
    </source>
</evidence>
<dbReference type="GO" id="GO:0005737">
    <property type="term" value="C:cytoplasm"/>
    <property type="evidence" value="ECO:0007669"/>
    <property type="project" value="UniProtKB-SubCell"/>
</dbReference>
<evidence type="ECO:0000256" key="14">
    <source>
        <dbReference type="SAM" id="MobiDB-lite"/>
    </source>
</evidence>
<keyword evidence="12" id="KW-0547">Nucleotide-binding</keyword>
<dbReference type="Proteomes" id="UP000008703">
    <property type="component" value="Chromosome"/>
</dbReference>
<feature type="active site" description="Proton donor/acceptor" evidence="11">
    <location>
        <position position="108"/>
    </location>
</feature>
<evidence type="ECO:0000256" key="12">
    <source>
        <dbReference type="PIRSR" id="PIRSR000188-2"/>
    </source>
</evidence>
<dbReference type="EMBL" id="CP002994">
    <property type="protein sequence ID" value="AEM80312.1"/>
    <property type="molecule type" value="Genomic_DNA"/>
</dbReference>
<comment type="catalytic activity">
    <reaction evidence="10">
        <text>L-valine + NAD(+) + H2O = 3-methyl-2-oxobutanoate + NH4(+) + NADH + H(+)</text>
        <dbReference type="Rhea" id="RHEA:30763"/>
        <dbReference type="ChEBI" id="CHEBI:11851"/>
        <dbReference type="ChEBI" id="CHEBI:15377"/>
        <dbReference type="ChEBI" id="CHEBI:15378"/>
        <dbReference type="ChEBI" id="CHEBI:28938"/>
        <dbReference type="ChEBI" id="CHEBI:57540"/>
        <dbReference type="ChEBI" id="CHEBI:57762"/>
        <dbReference type="ChEBI" id="CHEBI:57945"/>
        <dbReference type="EC" id="1.4.1.23"/>
    </reaction>
</comment>
<protein>
    <recommendedName>
        <fullName evidence="6">Valine dehydrogenase</fullName>
        <ecNumber evidence="5">1.4.1.23</ecNumber>
    </recommendedName>
</protein>
<dbReference type="CDD" id="cd01075">
    <property type="entry name" value="NAD_bind_Leu_Phe_Val_DH"/>
    <property type="match status" value="1"/>
</dbReference>
<dbReference type="InterPro" id="IPR036291">
    <property type="entry name" value="NAD(P)-bd_dom_sf"/>
</dbReference>
<comment type="similarity">
    <text evidence="3 13">Belongs to the Glu/Leu/Phe/Val dehydrogenases family.</text>
</comment>
<evidence type="ECO:0000256" key="9">
    <source>
        <dbReference type="ARBA" id="ARBA00023027"/>
    </source>
</evidence>
<dbReference type="InterPro" id="IPR006097">
    <property type="entry name" value="Glu/Leu/Phe/Val/Trp_DH_dimer"/>
</dbReference>
<dbReference type="PROSITE" id="PS00074">
    <property type="entry name" value="GLFV_DEHYDROGENASE"/>
    <property type="match status" value="1"/>
</dbReference>
<evidence type="ECO:0000256" key="1">
    <source>
        <dbReference type="ARBA" id="ARBA00004496"/>
    </source>
</evidence>
<feature type="domain" description="Glutamate/phenylalanine/leucine/valine/L-tryptophan dehydrogenase C-terminal" evidence="15">
    <location>
        <begin position="172"/>
        <end position="378"/>
    </location>
</feature>
<gene>
    <name evidence="16" type="ORF">Strvi_0535</name>
</gene>
<dbReference type="Gene3D" id="3.40.50.10860">
    <property type="entry name" value="Leucine Dehydrogenase, chain A, domain 1"/>
    <property type="match status" value="1"/>
</dbReference>
<sequence>MTDVRHTVSADGPTESRVPNPLSPLATLFRSDLGGHEQVLLCQDRQSGLKAVIALHSTALGPALGGTRFHAYAAEENPEEAALLDALNLARGMSYKNALAGLDHGGGKAVILGDPEEIKTETLLLAYGRFVASLGGRYVTACDVGTYVSDMDVVARECPWTTGRSPENGGAGDSSVLTAFGVFQGMRASAQASWGAPTLRGRRVGIAGVGKVGHHLVEHLLEDGAEVVVTDVRGESVDRVLARHPRVRAVRDTDALIRDDLDVYAPCALGGALDDATVPVLTAKVVCGAANNQLAHPGVEKDLAGRGILYAPDYVVNAGGVIQVADELHGFDFDRAKAKAAEIFDTTLAIFDRAQTDGIPPAAAADRLAEHRMAEGHDA</sequence>
<dbReference type="HOGENOM" id="CLU_025763_0_0_11"/>
<dbReference type="SMART" id="SM00839">
    <property type="entry name" value="ELFV_dehydrog"/>
    <property type="match status" value="1"/>
</dbReference>
<comment type="pathway">
    <text evidence="2">Amino-acid degradation; L-valine degradation.</text>
</comment>
<proteinExistence type="inferred from homology"/>
<keyword evidence="7" id="KW-0101">Branched-chain amino acid catabolism</keyword>
<dbReference type="InterPro" id="IPR046346">
    <property type="entry name" value="Aminoacid_DH-like_N_sf"/>
</dbReference>
<evidence type="ECO:0000256" key="7">
    <source>
        <dbReference type="ARBA" id="ARBA00022456"/>
    </source>
</evidence>
<dbReference type="PRINTS" id="PR00082">
    <property type="entry name" value="GLFDHDRGNASE"/>
</dbReference>
<evidence type="ECO:0000256" key="4">
    <source>
        <dbReference type="ARBA" id="ARBA00011738"/>
    </source>
</evidence>
<dbReference type="PIRSF" id="PIRSF000188">
    <property type="entry name" value="Phe_leu_dh"/>
    <property type="match status" value="1"/>
</dbReference>
<dbReference type="GO" id="GO:0006574">
    <property type="term" value="P:L-valine catabolic process"/>
    <property type="evidence" value="ECO:0007669"/>
    <property type="project" value="UniProtKB-UniPathway"/>
</dbReference>
<organism evidence="16 17">
    <name type="scientific">Streptomyces violaceusniger (strain Tu 4113)</name>
    <dbReference type="NCBI Taxonomy" id="653045"/>
    <lineage>
        <taxon>Bacteria</taxon>
        <taxon>Bacillati</taxon>
        <taxon>Actinomycetota</taxon>
        <taxon>Actinomycetes</taxon>
        <taxon>Kitasatosporales</taxon>
        <taxon>Streptomycetaceae</taxon>
        <taxon>Streptomyces</taxon>
        <taxon>Streptomyces violaceusniger group</taxon>
    </lineage>
</organism>
<keyword evidence="9 12" id="KW-0520">NAD</keyword>
<dbReference type="InterPro" id="IPR006096">
    <property type="entry name" value="Glu/Leu/Phe/Val/Trp_DH_C"/>
</dbReference>
<dbReference type="AlphaFoldDB" id="G2PBB3"/>
<dbReference type="Pfam" id="PF02812">
    <property type="entry name" value="ELFV_dehydrog_N"/>
    <property type="match status" value="1"/>
</dbReference>
<evidence type="ECO:0000313" key="17">
    <source>
        <dbReference type="Proteomes" id="UP000008703"/>
    </source>
</evidence>
<dbReference type="GO" id="GO:0000166">
    <property type="term" value="F:nucleotide binding"/>
    <property type="evidence" value="ECO:0007669"/>
    <property type="project" value="UniProtKB-KW"/>
</dbReference>
<evidence type="ECO:0000256" key="3">
    <source>
        <dbReference type="ARBA" id="ARBA00006382"/>
    </source>
</evidence>
<dbReference type="eggNOG" id="COG0334">
    <property type="taxonomic scope" value="Bacteria"/>
</dbReference>
<evidence type="ECO:0000256" key="10">
    <source>
        <dbReference type="ARBA" id="ARBA00048547"/>
    </source>
</evidence>
<dbReference type="PANTHER" id="PTHR42722:SF1">
    <property type="entry name" value="VALINE DEHYDROGENASE"/>
    <property type="match status" value="1"/>
</dbReference>
<dbReference type="KEGG" id="svl:Strvi_0535"/>
<evidence type="ECO:0000256" key="5">
    <source>
        <dbReference type="ARBA" id="ARBA00012136"/>
    </source>
</evidence>
<dbReference type="PANTHER" id="PTHR42722">
    <property type="entry name" value="LEUCINE DEHYDROGENASE"/>
    <property type="match status" value="1"/>
</dbReference>
<dbReference type="UniPathway" id="UPA00362"/>
<dbReference type="Pfam" id="PF00208">
    <property type="entry name" value="ELFV_dehydrog"/>
    <property type="match status" value="1"/>
</dbReference>
<feature type="region of interest" description="Disordered" evidence="14">
    <location>
        <begin position="1"/>
        <end position="23"/>
    </location>
</feature>
<dbReference type="Gene3D" id="3.40.50.720">
    <property type="entry name" value="NAD(P)-binding Rossmann-like Domain"/>
    <property type="match status" value="1"/>
</dbReference>
<evidence type="ECO:0000256" key="8">
    <source>
        <dbReference type="ARBA" id="ARBA00023002"/>
    </source>
</evidence>
<evidence type="ECO:0000256" key="13">
    <source>
        <dbReference type="RuleBase" id="RU004417"/>
    </source>
</evidence>
<keyword evidence="17" id="KW-1185">Reference proteome</keyword>
<dbReference type="InterPro" id="IPR006095">
    <property type="entry name" value="Glu/Leu/Phe/Val/Trp_DH"/>
</dbReference>
<accession>G2PBB3</accession>
<comment type="subcellular location">
    <subcellularLocation>
        <location evidence="1">Cytoplasm</location>
    </subcellularLocation>
</comment>
<evidence type="ECO:0000256" key="11">
    <source>
        <dbReference type="PIRSR" id="PIRSR000188-1"/>
    </source>
</evidence>
<dbReference type="GO" id="GO:0043837">
    <property type="term" value="F:valine dehydrogenase (NAD+) activity"/>
    <property type="evidence" value="ECO:0007669"/>
    <property type="project" value="UniProtKB-EC"/>
</dbReference>
<name>G2PBB3_STRV4</name>
<comment type="subunit">
    <text evidence="4">Homodimer.</text>
</comment>
<dbReference type="SUPFAM" id="SSF51735">
    <property type="entry name" value="NAD(P)-binding Rossmann-fold domains"/>
    <property type="match status" value="1"/>
</dbReference>
<dbReference type="EC" id="1.4.1.23" evidence="5"/>
<feature type="binding site" evidence="12">
    <location>
        <begin position="208"/>
        <end position="213"/>
    </location>
    <ligand>
        <name>NAD(+)</name>
        <dbReference type="ChEBI" id="CHEBI:57540"/>
    </ligand>
</feature>
<keyword evidence="8 13" id="KW-0560">Oxidoreductase</keyword>
<dbReference type="SUPFAM" id="SSF53223">
    <property type="entry name" value="Aminoacid dehydrogenase-like, N-terminal domain"/>
    <property type="match status" value="1"/>
</dbReference>